<dbReference type="EMBL" id="QGKM01000006">
    <property type="protein sequence ID" value="PWQ99937.1"/>
    <property type="molecule type" value="Genomic_DNA"/>
</dbReference>
<evidence type="ECO:0000313" key="4">
    <source>
        <dbReference type="Proteomes" id="UP000245539"/>
    </source>
</evidence>
<dbReference type="Pfam" id="PF13511">
    <property type="entry name" value="DUF4124"/>
    <property type="match status" value="1"/>
</dbReference>
<evidence type="ECO:0000259" key="2">
    <source>
        <dbReference type="Pfam" id="PF13511"/>
    </source>
</evidence>
<comment type="caution">
    <text evidence="3">The sequence shown here is derived from an EMBL/GenBank/DDBJ whole genome shotgun (WGS) entry which is preliminary data.</text>
</comment>
<gene>
    <name evidence="3" type="ORF">DKW60_03785</name>
</gene>
<dbReference type="AlphaFoldDB" id="A0A317CP05"/>
<name>A0A317CP05_9GAMM</name>
<dbReference type="Proteomes" id="UP000245539">
    <property type="component" value="Unassembled WGS sequence"/>
</dbReference>
<evidence type="ECO:0000256" key="1">
    <source>
        <dbReference type="SAM" id="SignalP"/>
    </source>
</evidence>
<protein>
    <recommendedName>
        <fullName evidence="2">DUF4124 domain-containing protein</fullName>
    </recommendedName>
</protein>
<dbReference type="RefSeq" id="WP_109836340.1">
    <property type="nucleotide sequence ID" value="NZ_QGKM01000006.1"/>
</dbReference>
<feature type="chain" id="PRO_5016337350" description="DUF4124 domain-containing protein" evidence="1">
    <location>
        <begin position="19"/>
        <end position="223"/>
    </location>
</feature>
<organism evidence="3 4">
    <name type="scientific">Leucothrix pacifica</name>
    <dbReference type="NCBI Taxonomy" id="1247513"/>
    <lineage>
        <taxon>Bacteria</taxon>
        <taxon>Pseudomonadati</taxon>
        <taxon>Pseudomonadota</taxon>
        <taxon>Gammaproteobacteria</taxon>
        <taxon>Thiotrichales</taxon>
        <taxon>Thiotrichaceae</taxon>
        <taxon>Leucothrix</taxon>
    </lineage>
</organism>
<dbReference type="OrthoDB" id="7062774at2"/>
<feature type="domain" description="DUF4124" evidence="2">
    <location>
        <begin position="10"/>
        <end position="51"/>
    </location>
</feature>
<keyword evidence="1" id="KW-0732">Signal</keyword>
<keyword evidence="4" id="KW-1185">Reference proteome</keyword>
<evidence type="ECO:0000313" key="3">
    <source>
        <dbReference type="EMBL" id="PWQ99937.1"/>
    </source>
</evidence>
<proteinExistence type="predicted"/>
<sequence>MRNLLLITILATSQVVSAAGSIYSWTDESGNLIYGDTPPENVTAKAIEPPKLTVLEGFSSRYKTNPVVTQASNQVPEGAVAQVESSDKKPIYTSLNVIAPKQGQAIRANDGDVSVALSVSPKLRPGDRIVVTLDGQEVSRSTSRVANLTNLDRGEHTLQVNIVNKAARSLISAESVTFNVLRNSALINKPYSPYPDGPNVDNPFGYPSQGITETNKLLQFPVN</sequence>
<dbReference type="InterPro" id="IPR025392">
    <property type="entry name" value="DUF4124"/>
</dbReference>
<accession>A0A317CP05</accession>
<reference evidence="3 4" key="1">
    <citation type="submission" date="2018-05" db="EMBL/GenBank/DDBJ databases">
        <title>Leucothrix arctica sp. nov., isolated from Arctic seawater.</title>
        <authorList>
            <person name="Choi A."/>
            <person name="Baek K."/>
        </authorList>
    </citation>
    <scope>NUCLEOTIDE SEQUENCE [LARGE SCALE GENOMIC DNA]</scope>
    <source>
        <strain evidence="3 4">JCM 18388</strain>
    </source>
</reference>
<feature type="signal peptide" evidence="1">
    <location>
        <begin position="1"/>
        <end position="18"/>
    </location>
</feature>